<dbReference type="EMBL" id="CP072931">
    <property type="protein sequence ID" value="QTZ90416.1"/>
    <property type="molecule type" value="Genomic_DNA"/>
</dbReference>
<evidence type="ECO:0000256" key="1">
    <source>
        <dbReference type="ARBA" id="ARBA00022630"/>
    </source>
</evidence>
<dbReference type="Pfam" id="PF09129">
    <property type="entry name" value="Chol_subst-bind"/>
    <property type="match status" value="1"/>
</dbReference>
<evidence type="ECO:0000313" key="6">
    <source>
        <dbReference type="EMBL" id="QTZ90416.1"/>
    </source>
</evidence>
<dbReference type="InterPro" id="IPR006311">
    <property type="entry name" value="TAT_signal"/>
</dbReference>
<protein>
    <submittedName>
        <fullName evidence="5">Cholesterol oxidase substrate-binding protein</fullName>
    </submittedName>
    <submittedName>
        <fullName evidence="6">FAD-binding protein</fullName>
    </submittedName>
</protein>
<evidence type="ECO:0000313" key="5">
    <source>
        <dbReference type="EMBL" id="EJJ03954.1"/>
    </source>
</evidence>
<dbReference type="InterPro" id="IPR016171">
    <property type="entry name" value="Vanillyl_alc_oxidase_C-sub2"/>
</dbReference>
<name>J1RHX9_9ACTN</name>
<accession>J1RHX9</accession>
<keyword evidence="3" id="KW-0560">Oxidoreductase</keyword>
<proteinExistence type="predicted"/>
<dbReference type="PROSITE" id="PS51387">
    <property type="entry name" value="FAD_PCMH"/>
    <property type="match status" value="1"/>
</dbReference>
<evidence type="ECO:0000259" key="4">
    <source>
        <dbReference type="PROSITE" id="PS51387"/>
    </source>
</evidence>
<feature type="domain" description="FAD-binding PCMH-type" evidence="4">
    <location>
        <begin position="63"/>
        <end position="263"/>
    </location>
</feature>
<dbReference type="GO" id="GO:0016899">
    <property type="term" value="F:oxidoreductase activity, acting on the CH-OH group of donors, oxygen as acceptor"/>
    <property type="evidence" value="ECO:0007669"/>
    <property type="project" value="InterPro"/>
</dbReference>
<dbReference type="InterPro" id="IPR036318">
    <property type="entry name" value="FAD-bd_PCMH-like_sf"/>
</dbReference>
<dbReference type="EMBL" id="AJGV01000160">
    <property type="protein sequence ID" value="EJJ03954.1"/>
    <property type="molecule type" value="Genomic_DNA"/>
</dbReference>
<dbReference type="Proteomes" id="UP000009036">
    <property type="component" value="Chromosome"/>
</dbReference>
<dbReference type="SUPFAM" id="SSF56176">
    <property type="entry name" value="FAD-binding/transporter-associated domain-like"/>
    <property type="match status" value="1"/>
</dbReference>
<dbReference type="HOGENOM" id="CLU_456985_0_0_11"/>
<evidence type="ECO:0000256" key="3">
    <source>
        <dbReference type="ARBA" id="ARBA00023002"/>
    </source>
</evidence>
<dbReference type="PROSITE" id="PS51318">
    <property type="entry name" value="TAT"/>
    <property type="match status" value="1"/>
</dbReference>
<dbReference type="PANTHER" id="PTHR43762:SF1">
    <property type="entry name" value="D-ARABINONO-1,4-LACTONE OXIDASE"/>
    <property type="match status" value="1"/>
</dbReference>
<dbReference type="InterPro" id="IPR016170">
    <property type="entry name" value="Cytok_DH_C_sf"/>
</dbReference>
<dbReference type="InterPro" id="IPR015213">
    <property type="entry name" value="Cholesterol_OX_subst-bd"/>
</dbReference>
<keyword evidence="1" id="KW-0285">Flavoprotein</keyword>
<reference evidence="5" key="1">
    <citation type="journal article" date="2012" name="J. Bacteriol.">
        <title>Genome Sequence of Streptomyces auratus Strain AGR0001, a Phoslactomycin-Producing Actinomycete.</title>
        <authorList>
            <person name="Han X."/>
            <person name="Li M."/>
            <person name="Ding Z."/>
            <person name="Zhao J."/>
            <person name="Ji K."/>
            <person name="Wen M."/>
            <person name="Lu T."/>
        </authorList>
    </citation>
    <scope>NUCLEOTIDE SEQUENCE [LARGE SCALE GENOMIC DNA]</scope>
    <source>
        <strain evidence="5">AGR0001</strain>
    </source>
</reference>
<dbReference type="Gene3D" id="3.30.465.10">
    <property type="match status" value="1"/>
</dbReference>
<gene>
    <name evidence="6" type="ORF">SU9_002190</name>
    <name evidence="5" type="ORF">SU9_26034</name>
</gene>
<dbReference type="SUPFAM" id="SSF55103">
    <property type="entry name" value="FAD-linked oxidases, C-terminal domain"/>
    <property type="match status" value="1"/>
</dbReference>
<dbReference type="RefSeq" id="WP_006606714.1">
    <property type="nucleotide sequence ID" value="NZ_CP072931.1"/>
</dbReference>
<evidence type="ECO:0000313" key="7">
    <source>
        <dbReference type="Proteomes" id="UP000009036"/>
    </source>
</evidence>
<evidence type="ECO:0000256" key="2">
    <source>
        <dbReference type="ARBA" id="ARBA00022827"/>
    </source>
</evidence>
<dbReference type="InterPro" id="IPR016164">
    <property type="entry name" value="FAD-linked_Oxase-like_C"/>
</dbReference>
<dbReference type="InterPro" id="IPR006094">
    <property type="entry name" value="Oxid_FAD_bind_N"/>
</dbReference>
<dbReference type="InterPro" id="IPR016166">
    <property type="entry name" value="FAD-bd_PCMH"/>
</dbReference>
<dbReference type="AlphaFoldDB" id="J1RHX9"/>
<keyword evidence="7" id="KW-1185">Reference proteome</keyword>
<dbReference type="Gene3D" id="3.40.462.10">
    <property type="entry name" value="FAD-linked oxidases, C-terminal domain"/>
    <property type="match status" value="1"/>
</dbReference>
<dbReference type="KEGG" id="sauh:SU9_002190"/>
<dbReference type="Gene3D" id="3.30.43.10">
    <property type="entry name" value="Uridine Diphospho-n-acetylenolpyruvylglucosamine Reductase, domain 2"/>
    <property type="match status" value="1"/>
</dbReference>
<dbReference type="eggNOG" id="COG0277">
    <property type="taxonomic scope" value="Bacteria"/>
</dbReference>
<dbReference type="InterPro" id="IPR016167">
    <property type="entry name" value="FAD-bd_PCMH_sub1"/>
</dbReference>
<organism evidence="5">
    <name type="scientific">Streptomyces auratus AGR0001</name>
    <dbReference type="NCBI Taxonomy" id="1160718"/>
    <lineage>
        <taxon>Bacteria</taxon>
        <taxon>Bacillati</taxon>
        <taxon>Actinomycetota</taxon>
        <taxon>Actinomycetes</taxon>
        <taxon>Kitasatosporales</taxon>
        <taxon>Streptomycetaceae</taxon>
        <taxon>Streptomyces</taxon>
    </lineage>
</organism>
<dbReference type="InterPro" id="IPR010031">
    <property type="entry name" value="FAD_lactone_oxidase-like"/>
</dbReference>
<dbReference type="STRING" id="1160718.SU9_26034"/>
<dbReference type="PATRIC" id="fig|1160718.3.peg.5272"/>
<keyword evidence="2" id="KW-0274">FAD</keyword>
<reference evidence="6" key="2">
    <citation type="submission" date="2021-04" db="EMBL/GenBank/DDBJ databases">
        <authorList>
            <person name="Wen M.-L."/>
            <person name="Han X.-L."/>
            <person name="Xiong J."/>
        </authorList>
    </citation>
    <scope>NUCLEOTIDE SEQUENCE</scope>
    <source>
        <strain evidence="6">AGR0001</strain>
    </source>
</reference>
<dbReference type="Pfam" id="PF01565">
    <property type="entry name" value="FAD_binding_4"/>
    <property type="match status" value="1"/>
</dbReference>
<dbReference type="GO" id="GO:0071949">
    <property type="term" value="F:FAD binding"/>
    <property type="evidence" value="ECO:0007669"/>
    <property type="project" value="InterPro"/>
</dbReference>
<dbReference type="OrthoDB" id="1489106at2"/>
<dbReference type="Gene3D" id="1.10.45.10">
    <property type="entry name" value="Vanillyl-alcohol Oxidase, Chain A, domain 4"/>
    <property type="match status" value="1"/>
</dbReference>
<sequence>MSDDSARRNSLTRRTLLGGAAVAGFAAAAGLRPAHRIPAGSAAATLSPPPDFPAGIPLSQQAFRNWSLEIVIENVWTASARTPDDVVTLANWAHQHGYRLRARGKGHTWSPLVLPAGADTGRTVLVDTTAHLTAVSVLPGSPGSPGSVTAQAGATLDTILARLEESGLGLATTTAPGDLTIGGVLAIGGHGTGVPTATENPPAGSGFGTLSSQVTSLTAVVWSAPEGRYVLKTFTRGDPDIRTFLVHLGRAFVTEVTMTAAANTRIRCQNWYDVNVATVFGPPGTGGRTLASYVDRTGRIEAIWFPFTDVPWLKVWSVAPAKPPFAKQLDGPYAYTFANRVTEDMSKLLGEIAAGGGDKTPAFTKLAMSIVGSGLIVTGTWDVWGWSKNSLLYVEPTTLRIVEAGWAVLTSRANVQRVVHEFYARYQSVLTAYQSRGSYPVNGPIELRITATDPVDGPLLSPARARPDRPEWDTVVWLDFATYPGTPGAGPFFRELEQWIWQNYTGSYATVRPEWSKGWAYTDGGPWTDPAVLGGTVPAAFGDWHTAREKLNSYDPARVFSNAFLDTLLP</sequence>
<dbReference type="InterPro" id="IPR016169">
    <property type="entry name" value="FAD-bd_PCMH_sub2"/>
</dbReference>
<dbReference type="PANTHER" id="PTHR43762">
    <property type="entry name" value="L-GULONOLACTONE OXIDASE"/>
    <property type="match status" value="1"/>
</dbReference>